<accession>A0A445DM88</accession>
<comment type="caution">
    <text evidence="2">The sequence shown here is derived from an EMBL/GenBank/DDBJ whole genome shotgun (WGS) entry which is preliminary data.</text>
</comment>
<dbReference type="Proteomes" id="UP000289738">
    <property type="component" value="Chromosome A03"/>
</dbReference>
<evidence type="ECO:0008006" key="4">
    <source>
        <dbReference type="Google" id="ProtNLM"/>
    </source>
</evidence>
<proteinExistence type="predicted"/>
<sequence>MLPSMDVNCMFEIRKPFYDLDKLQLSSMRGTGSHVAGSSNRSSSTENWTRSTMRSRHGRVWEWCGCGCRPMLRWSVTETHPNKSFFGCSNYNVSEDCVQEELTKKAVPGDDDEVGTNFRKFGKREAVAELAPFIGSTAAEGVEGSDLLLEGNFAGLAAGLAVDSVNYTKDIQERKTQIHQPLPKNLNLF</sequence>
<dbReference type="EMBL" id="SDMP01000003">
    <property type="protein sequence ID" value="RYR64146.1"/>
    <property type="molecule type" value="Genomic_DNA"/>
</dbReference>
<organism evidence="2 3">
    <name type="scientific">Arachis hypogaea</name>
    <name type="common">Peanut</name>
    <dbReference type="NCBI Taxonomy" id="3818"/>
    <lineage>
        <taxon>Eukaryota</taxon>
        <taxon>Viridiplantae</taxon>
        <taxon>Streptophyta</taxon>
        <taxon>Embryophyta</taxon>
        <taxon>Tracheophyta</taxon>
        <taxon>Spermatophyta</taxon>
        <taxon>Magnoliopsida</taxon>
        <taxon>eudicotyledons</taxon>
        <taxon>Gunneridae</taxon>
        <taxon>Pentapetalae</taxon>
        <taxon>rosids</taxon>
        <taxon>fabids</taxon>
        <taxon>Fabales</taxon>
        <taxon>Fabaceae</taxon>
        <taxon>Papilionoideae</taxon>
        <taxon>50 kb inversion clade</taxon>
        <taxon>dalbergioids sensu lato</taxon>
        <taxon>Dalbergieae</taxon>
        <taxon>Pterocarpus clade</taxon>
        <taxon>Arachis</taxon>
    </lineage>
</organism>
<feature type="region of interest" description="Disordered" evidence="1">
    <location>
        <begin position="30"/>
        <end position="51"/>
    </location>
</feature>
<name>A0A445DM88_ARAHY</name>
<dbReference type="AlphaFoldDB" id="A0A445DM88"/>
<gene>
    <name evidence="2" type="ORF">Ahy_A03g010281</name>
</gene>
<evidence type="ECO:0000313" key="2">
    <source>
        <dbReference type="EMBL" id="RYR64146.1"/>
    </source>
</evidence>
<evidence type="ECO:0000313" key="3">
    <source>
        <dbReference type="Proteomes" id="UP000289738"/>
    </source>
</evidence>
<keyword evidence="3" id="KW-1185">Reference proteome</keyword>
<evidence type="ECO:0000256" key="1">
    <source>
        <dbReference type="SAM" id="MobiDB-lite"/>
    </source>
</evidence>
<reference evidence="2 3" key="1">
    <citation type="submission" date="2019-01" db="EMBL/GenBank/DDBJ databases">
        <title>Sequencing of cultivated peanut Arachis hypogaea provides insights into genome evolution and oil improvement.</title>
        <authorList>
            <person name="Chen X."/>
        </authorList>
    </citation>
    <scope>NUCLEOTIDE SEQUENCE [LARGE SCALE GENOMIC DNA]</scope>
    <source>
        <strain evidence="3">cv. Fuhuasheng</strain>
        <tissue evidence="2">Leaves</tissue>
    </source>
</reference>
<protein>
    <recommendedName>
        <fullName evidence="4">Zinc finger GRF-type domain-containing protein</fullName>
    </recommendedName>
</protein>